<dbReference type="Gene3D" id="3.40.50.150">
    <property type="entry name" value="Vaccinia Virus protein VP39"/>
    <property type="match status" value="1"/>
</dbReference>
<keyword evidence="2 5" id="KW-0808">Transferase</keyword>
<evidence type="ECO:0000256" key="1">
    <source>
        <dbReference type="ARBA" id="ARBA00022603"/>
    </source>
</evidence>
<dbReference type="CDD" id="cd02440">
    <property type="entry name" value="AdoMet_MTases"/>
    <property type="match status" value="1"/>
</dbReference>
<keyword evidence="6" id="KW-1185">Reference proteome</keyword>
<evidence type="ECO:0000313" key="5">
    <source>
        <dbReference type="EMBL" id="SLN46279.1"/>
    </source>
</evidence>
<dbReference type="OrthoDB" id="8153637at2"/>
<gene>
    <name evidence="5" type="primary">bioC</name>
    <name evidence="5" type="ORF">PSM7751_02145</name>
</gene>
<dbReference type="RefSeq" id="WP_085888212.1">
    <property type="nucleotide sequence ID" value="NZ_FWFN01000004.1"/>
</dbReference>
<proteinExistence type="predicted"/>
<evidence type="ECO:0000313" key="6">
    <source>
        <dbReference type="Proteomes" id="UP000193963"/>
    </source>
</evidence>
<evidence type="ECO:0000256" key="2">
    <source>
        <dbReference type="ARBA" id="ARBA00022679"/>
    </source>
</evidence>
<sequence length="238" mass="26801">MQDAINGWAASAEAWMDSQGAEGDFARRWILDRVMLERVEAQQPKARAALDVGCGEGRFCRLLRDRGIPATGLEPVEALRTQAEALDPTGRYCAGQAEALPFDDGSFDLVVSYLTLIDIDGLEEALAEMVRVLRPGGQLLIANINPFCSAGGWVKDAEGRSLHFAADRYLEIRAEWQEWAGIRILNWHRPMEAYMQPLLRAGLRLTHFSEPAPHGGPAERVEKYTRLPWFHIMEWRKD</sequence>
<dbReference type="PANTHER" id="PTHR43464">
    <property type="entry name" value="METHYLTRANSFERASE"/>
    <property type="match status" value="1"/>
</dbReference>
<evidence type="ECO:0000256" key="3">
    <source>
        <dbReference type="ARBA" id="ARBA00022691"/>
    </source>
</evidence>
<dbReference type="SUPFAM" id="SSF53335">
    <property type="entry name" value="S-adenosyl-L-methionine-dependent methyltransferases"/>
    <property type="match status" value="1"/>
</dbReference>
<evidence type="ECO:0000259" key="4">
    <source>
        <dbReference type="Pfam" id="PF08241"/>
    </source>
</evidence>
<dbReference type="Pfam" id="PF08241">
    <property type="entry name" value="Methyltransf_11"/>
    <property type="match status" value="1"/>
</dbReference>
<dbReference type="InterPro" id="IPR013216">
    <property type="entry name" value="Methyltransf_11"/>
</dbReference>
<dbReference type="GO" id="GO:0010420">
    <property type="term" value="F:polyprenyldihydroxybenzoate methyltransferase activity"/>
    <property type="evidence" value="ECO:0007669"/>
    <property type="project" value="TreeGrafter"/>
</dbReference>
<keyword evidence="3" id="KW-0949">S-adenosyl-L-methionine</keyword>
<dbReference type="EMBL" id="FWFN01000004">
    <property type="protein sequence ID" value="SLN46279.1"/>
    <property type="molecule type" value="Genomic_DNA"/>
</dbReference>
<accession>A0A1X6ZAW2</accession>
<organism evidence="5 6">
    <name type="scientific">Pseudooceanicola marinus</name>
    <dbReference type="NCBI Taxonomy" id="396013"/>
    <lineage>
        <taxon>Bacteria</taxon>
        <taxon>Pseudomonadati</taxon>
        <taxon>Pseudomonadota</taxon>
        <taxon>Alphaproteobacteria</taxon>
        <taxon>Rhodobacterales</taxon>
        <taxon>Paracoccaceae</taxon>
        <taxon>Pseudooceanicola</taxon>
    </lineage>
</organism>
<keyword evidence="1 5" id="KW-0489">Methyltransferase</keyword>
<dbReference type="GO" id="GO:0102130">
    <property type="term" value="F:malonyl-CoA methyltransferase activity"/>
    <property type="evidence" value="ECO:0007669"/>
    <property type="project" value="UniProtKB-EC"/>
</dbReference>
<name>A0A1X6ZAW2_9RHOB</name>
<dbReference type="Proteomes" id="UP000193963">
    <property type="component" value="Unassembled WGS sequence"/>
</dbReference>
<feature type="domain" description="Methyltransferase type 11" evidence="4">
    <location>
        <begin position="50"/>
        <end position="141"/>
    </location>
</feature>
<reference evidence="5 6" key="1">
    <citation type="submission" date="2017-03" db="EMBL/GenBank/DDBJ databases">
        <authorList>
            <person name="Afonso C.L."/>
            <person name="Miller P.J."/>
            <person name="Scott M.A."/>
            <person name="Spackman E."/>
            <person name="Goraichik I."/>
            <person name="Dimitrov K.M."/>
            <person name="Suarez D.L."/>
            <person name="Swayne D.E."/>
        </authorList>
    </citation>
    <scope>NUCLEOTIDE SEQUENCE [LARGE SCALE GENOMIC DNA]</scope>
    <source>
        <strain evidence="5 6">CECT 7751</strain>
    </source>
</reference>
<dbReference type="InterPro" id="IPR029063">
    <property type="entry name" value="SAM-dependent_MTases_sf"/>
</dbReference>
<dbReference type="EC" id="2.1.1.197" evidence="5"/>
<dbReference type="PANTHER" id="PTHR43464:SF19">
    <property type="entry name" value="UBIQUINONE BIOSYNTHESIS O-METHYLTRANSFERASE, MITOCHONDRIAL"/>
    <property type="match status" value="1"/>
</dbReference>
<protein>
    <submittedName>
        <fullName evidence="5">Malonyl-[acyl-carrier protein] O-methyltransferase</fullName>
        <ecNumber evidence="5">2.1.1.197</ecNumber>
    </submittedName>
</protein>
<dbReference type="GO" id="GO:0032259">
    <property type="term" value="P:methylation"/>
    <property type="evidence" value="ECO:0007669"/>
    <property type="project" value="UniProtKB-KW"/>
</dbReference>
<dbReference type="AlphaFoldDB" id="A0A1X6ZAW2"/>